<accession>A0A6I4SWQ2</accession>
<name>A0A6I4SWQ2_9SPHN</name>
<protein>
    <submittedName>
        <fullName evidence="1">Uncharacterized protein</fullName>
    </submittedName>
</protein>
<dbReference type="AlphaFoldDB" id="A0A6I4SWQ2"/>
<evidence type="ECO:0000313" key="1">
    <source>
        <dbReference type="EMBL" id="MXO60263.1"/>
    </source>
</evidence>
<dbReference type="OrthoDB" id="9845978at2"/>
<comment type="caution">
    <text evidence="1">The sequence shown here is derived from an EMBL/GenBank/DDBJ whole genome shotgun (WGS) entry which is preliminary data.</text>
</comment>
<dbReference type="EMBL" id="WTYM01000046">
    <property type="protein sequence ID" value="MXO60263.1"/>
    <property type="molecule type" value="Genomic_DNA"/>
</dbReference>
<dbReference type="RefSeq" id="WP_159795800.1">
    <property type="nucleotide sequence ID" value="NZ_WTYM01000046.1"/>
</dbReference>
<sequence length="309" mass="35052">MEGNQRYLSGFSQKSAIFGRTLILLAGMEIVATRIIARLRETSDEGRQKVNINKLVDEMDLYETELSGLSLIYHFKDSDAEITREEIGCLRAPSSSEEDLIGNGSGLRHFARDIRFKPDGTHESHINIRHELISKVLMHTLLERYQPESISRHSYGGWFELAYADFDTFAKVPYGVQLWARGKGIVSTGGPGYFGWYSNNNLIITRFQITEEIEGQRKLNLKQSIIPDLLRRDGIISPPSGSVLPYFVGHLIYDSDVDRWITYIDTDPTSDGMIFQVNRQGFDRIVPPGFMEHLLSLQPSSQEAGLFKT</sequence>
<organism evidence="1 2">
    <name type="scientific">Croceibacterium salegens</name>
    <dbReference type="NCBI Taxonomy" id="1737568"/>
    <lineage>
        <taxon>Bacteria</taxon>
        <taxon>Pseudomonadati</taxon>
        <taxon>Pseudomonadota</taxon>
        <taxon>Alphaproteobacteria</taxon>
        <taxon>Sphingomonadales</taxon>
        <taxon>Erythrobacteraceae</taxon>
        <taxon>Croceibacterium</taxon>
    </lineage>
</organism>
<evidence type="ECO:0000313" key="2">
    <source>
        <dbReference type="Proteomes" id="UP000433652"/>
    </source>
</evidence>
<dbReference type="Proteomes" id="UP000433652">
    <property type="component" value="Unassembled WGS sequence"/>
</dbReference>
<keyword evidence="2" id="KW-1185">Reference proteome</keyword>
<reference evidence="1 2" key="1">
    <citation type="submission" date="2019-12" db="EMBL/GenBank/DDBJ databases">
        <title>Genomic-based taxomic classification of the family Erythrobacteraceae.</title>
        <authorList>
            <person name="Xu L."/>
        </authorList>
    </citation>
    <scope>NUCLEOTIDE SEQUENCE [LARGE SCALE GENOMIC DNA]</scope>
    <source>
        <strain evidence="1 2">MCCC 1K01500</strain>
    </source>
</reference>
<proteinExistence type="predicted"/>
<gene>
    <name evidence="1" type="ORF">GRI89_12015</name>
</gene>